<dbReference type="Gene3D" id="1.10.8.430">
    <property type="entry name" value="Helical domain of apoptotic protease-activating factors"/>
    <property type="match status" value="1"/>
</dbReference>
<evidence type="ECO:0000259" key="6">
    <source>
        <dbReference type="Pfam" id="PF00931"/>
    </source>
</evidence>
<dbReference type="InterPro" id="IPR002182">
    <property type="entry name" value="NB-ARC"/>
</dbReference>
<dbReference type="Pfam" id="PF25019">
    <property type="entry name" value="LRR_R13L1-DRL21"/>
    <property type="match status" value="1"/>
</dbReference>
<dbReference type="Proteomes" id="UP000002051">
    <property type="component" value="Chromosome 5"/>
</dbReference>
<dbReference type="GO" id="GO:0005524">
    <property type="term" value="F:ATP binding"/>
    <property type="evidence" value="ECO:0007669"/>
    <property type="project" value="UniProtKB-KW"/>
</dbReference>
<accession>A0A0C3XNM1</accession>
<dbReference type="eggNOG" id="KOG4658">
    <property type="taxonomic scope" value="Eukaryota"/>
</dbReference>
<dbReference type="FunFam" id="1.10.10.10:FF:000322">
    <property type="entry name" value="Probable disease resistance protein At1g63360"/>
    <property type="match status" value="1"/>
</dbReference>
<dbReference type="PANTHER" id="PTHR36766:SF42">
    <property type="entry name" value="NB-ARC DOMAIN DISEASE RESISTANCE PROTEIN"/>
    <property type="match status" value="1"/>
</dbReference>
<keyword evidence="12" id="KW-1185">Reference proteome</keyword>
<reference evidence="10 12" key="1">
    <citation type="journal article" date="2011" name="Nature">
        <title>The Medicago genome provides insight into the evolution of rhizobial symbioses.</title>
        <authorList>
            <person name="Young N.D."/>
            <person name="Debelle F."/>
            <person name="Oldroyd G.E."/>
            <person name="Geurts R."/>
            <person name="Cannon S.B."/>
            <person name="Udvardi M.K."/>
            <person name="Benedito V.A."/>
            <person name="Mayer K.F."/>
            <person name="Gouzy J."/>
            <person name="Schoof H."/>
            <person name="Van de Peer Y."/>
            <person name="Proost S."/>
            <person name="Cook D.R."/>
            <person name="Meyers B.C."/>
            <person name="Spannagl M."/>
            <person name="Cheung F."/>
            <person name="De Mita S."/>
            <person name="Krishnakumar V."/>
            <person name="Gundlach H."/>
            <person name="Zhou S."/>
            <person name="Mudge J."/>
            <person name="Bharti A.K."/>
            <person name="Murray J.D."/>
            <person name="Naoumkina M.A."/>
            <person name="Rosen B."/>
            <person name="Silverstein K.A."/>
            <person name="Tang H."/>
            <person name="Rombauts S."/>
            <person name="Zhao P.X."/>
            <person name="Zhou P."/>
            <person name="Barbe V."/>
            <person name="Bardou P."/>
            <person name="Bechner M."/>
            <person name="Bellec A."/>
            <person name="Berger A."/>
            <person name="Berges H."/>
            <person name="Bidwell S."/>
            <person name="Bisseling T."/>
            <person name="Choisne N."/>
            <person name="Couloux A."/>
            <person name="Denny R."/>
            <person name="Deshpande S."/>
            <person name="Dai X."/>
            <person name="Doyle J.J."/>
            <person name="Dudez A.M."/>
            <person name="Farmer A.D."/>
            <person name="Fouteau S."/>
            <person name="Franken C."/>
            <person name="Gibelin C."/>
            <person name="Gish J."/>
            <person name="Goldstein S."/>
            <person name="Gonzalez A.J."/>
            <person name="Green P.J."/>
            <person name="Hallab A."/>
            <person name="Hartog M."/>
            <person name="Hua A."/>
            <person name="Humphray S.J."/>
            <person name="Jeong D.H."/>
            <person name="Jing Y."/>
            <person name="Jocker A."/>
            <person name="Kenton S.M."/>
            <person name="Kim D.J."/>
            <person name="Klee K."/>
            <person name="Lai H."/>
            <person name="Lang C."/>
            <person name="Lin S."/>
            <person name="Macmil S.L."/>
            <person name="Magdelenat G."/>
            <person name="Matthews L."/>
            <person name="McCorrison J."/>
            <person name="Monaghan E.L."/>
            <person name="Mun J.H."/>
            <person name="Najar F.Z."/>
            <person name="Nicholson C."/>
            <person name="Noirot C."/>
            <person name="O'Bleness M."/>
            <person name="Paule C.R."/>
            <person name="Poulain J."/>
            <person name="Prion F."/>
            <person name="Qin B."/>
            <person name="Qu C."/>
            <person name="Retzel E.F."/>
            <person name="Riddle C."/>
            <person name="Sallet E."/>
            <person name="Samain S."/>
            <person name="Samson N."/>
            <person name="Sanders I."/>
            <person name="Saurat O."/>
            <person name="Scarpelli C."/>
            <person name="Schiex T."/>
            <person name="Segurens B."/>
            <person name="Severin A.J."/>
            <person name="Sherrier D.J."/>
            <person name="Shi R."/>
            <person name="Sims S."/>
            <person name="Singer S.R."/>
            <person name="Sinharoy S."/>
            <person name="Sterck L."/>
            <person name="Viollet A."/>
            <person name="Wang B.B."/>
            <person name="Wang K."/>
            <person name="Wang M."/>
            <person name="Wang X."/>
            <person name="Warfsmann J."/>
            <person name="Weissenbach J."/>
            <person name="White D.D."/>
            <person name="White J.D."/>
            <person name="Wiley G.B."/>
            <person name="Wincker P."/>
            <person name="Xing Y."/>
            <person name="Yang L."/>
            <person name="Yao Z."/>
            <person name="Ying F."/>
            <person name="Zhai J."/>
            <person name="Zhou L."/>
            <person name="Zuber A."/>
            <person name="Denarie J."/>
            <person name="Dixon R.A."/>
            <person name="May G.D."/>
            <person name="Schwartz D.C."/>
            <person name="Rogers J."/>
            <person name="Quetier F."/>
            <person name="Town C.D."/>
            <person name="Roe B.A."/>
        </authorList>
    </citation>
    <scope>NUCLEOTIDE SEQUENCE [LARGE SCALE GENOMIC DNA]</scope>
    <source>
        <strain evidence="10">A17</strain>
        <strain evidence="11 12">cv. Jemalong A17</strain>
    </source>
</reference>
<keyword evidence="4" id="KW-0611">Plant defense</keyword>
<dbReference type="GO" id="GO:0043531">
    <property type="term" value="F:ADP binding"/>
    <property type="evidence" value="ECO:0007669"/>
    <property type="project" value="InterPro"/>
</dbReference>
<organism evidence="10 12">
    <name type="scientific">Medicago truncatula</name>
    <name type="common">Barrel medic</name>
    <name type="synonym">Medicago tribuloides</name>
    <dbReference type="NCBI Taxonomy" id="3880"/>
    <lineage>
        <taxon>Eukaryota</taxon>
        <taxon>Viridiplantae</taxon>
        <taxon>Streptophyta</taxon>
        <taxon>Embryophyta</taxon>
        <taxon>Tracheophyta</taxon>
        <taxon>Spermatophyta</taxon>
        <taxon>Magnoliopsida</taxon>
        <taxon>eudicotyledons</taxon>
        <taxon>Gunneridae</taxon>
        <taxon>Pentapetalae</taxon>
        <taxon>rosids</taxon>
        <taxon>fabids</taxon>
        <taxon>Fabales</taxon>
        <taxon>Fabaceae</taxon>
        <taxon>Papilionoideae</taxon>
        <taxon>50 kb inversion clade</taxon>
        <taxon>NPAAA clade</taxon>
        <taxon>Hologalegina</taxon>
        <taxon>IRL clade</taxon>
        <taxon>Trifolieae</taxon>
        <taxon>Medicago</taxon>
    </lineage>
</organism>
<protein>
    <submittedName>
        <fullName evidence="10">NB-ARC domain disease resistance protein</fullName>
    </submittedName>
</protein>
<keyword evidence="2" id="KW-0677">Repeat</keyword>
<dbReference type="InterPro" id="IPR038005">
    <property type="entry name" value="RX-like_CC"/>
</dbReference>
<dbReference type="InterPro" id="IPR041118">
    <property type="entry name" value="Rx_N"/>
</dbReference>
<dbReference type="InterPro" id="IPR058922">
    <property type="entry name" value="WHD_DRP"/>
</dbReference>
<evidence type="ECO:0000259" key="7">
    <source>
        <dbReference type="Pfam" id="PF18052"/>
    </source>
</evidence>
<dbReference type="SUPFAM" id="SSF52540">
    <property type="entry name" value="P-loop containing nucleoside triphosphate hydrolases"/>
    <property type="match status" value="1"/>
</dbReference>
<feature type="domain" description="Disease resistance N-terminal" evidence="7">
    <location>
        <begin position="6"/>
        <end position="92"/>
    </location>
</feature>
<dbReference type="PRINTS" id="PR00364">
    <property type="entry name" value="DISEASERSIST"/>
</dbReference>
<reference evidence="11" key="3">
    <citation type="submission" date="2015-04" db="UniProtKB">
        <authorList>
            <consortium name="EnsemblPlants"/>
        </authorList>
    </citation>
    <scope>IDENTIFICATION</scope>
    <source>
        <strain evidence="11">cv. Jemalong A17</strain>
    </source>
</reference>
<dbReference type="GO" id="GO:0006952">
    <property type="term" value="P:defense response"/>
    <property type="evidence" value="ECO:0007669"/>
    <property type="project" value="UniProtKB-KW"/>
</dbReference>
<evidence type="ECO:0000256" key="3">
    <source>
        <dbReference type="ARBA" id="ARBA00022741"/>
    </source>
</evidence>
<dbReference type="PANTHER" id="PTHR36766">
    <property type="entry name" value="PLANT BROAD-SPECTRUM MILDEW RESISTANCE PROTEIN RPW8"/>
    <property type="match status" value="1"/>
</dbReference>
<feature type="domain" description="R13L1/DRL21-like LRR repeat region" evidence="9">
    <location>
        <begin position="665"/>
        <end position="786"/>
    </location>
</feature>
<evidence type="ECO:0000313" key="12">
    <source>
        <dbReference type="Proteomes" id="UP000002051"/>
    </source>
</evidence>
<dbReference type="PaxDb" id="3880-AES98608"/>
<dbReference type="InterPro" id="IPR056789">
    <property type="entry name" value="LRR_R13L1-DRL21"/>
</dbReference>
<sequence>MANALLGVVFENLMSLLQNEFSTISGIKSKAEKLSTTLDLIKAVLEDAEKKQVTDRSIKVWLQQLKDVVYVLDDILDECSIKSGQLRGSISFKPNNIMFRLEIGNRLKEITRRLDDIADSKNKFFLREGTIVKESSNEVAEWRQTSSIIVEPKVFGREDDKEKIVEFLLTQARDSDFLSVYPIVGLGGIGKTTLVQLVYNDVRVSGNFDKNIWVCVSETFSVKRICCSIIESITREKCADFELDVMERKVQEVLQGKKYLLVLDDLWNKTQQLESGLTHDKWNHLKSVLSCGSKGSSILVSTRDKVVATIVGTCQAHSLSGISDSECWLLFKEYAFGYYREEHTKLMEIGKEIVKKCNGLPLAAKALGGLMSSRNEEKEWLDIKDSELWALSQENSILLALRLSYFYLTPTLKQCFSFCAIFPKDRKILKEELIQLWMANEFISSMGNLDVEDVGNMVWKELYQKSFFQDGKMDEYSGDISFKMHDLVHDLAQSIMGQECMHLENKNMTSLSKSTHHIVVDYKVLSFDENAFKKVESLRTLLSYSYQKKHDNFPAYLSLRVLCASFIRMPSLGSLIHLRYLGLRFLDIKKLPDSIYNLKKLEILKIKYCDKLSWLPKRLACLQNLRHIVIEECRSLSSMFPNIGKLTCLRTLSVYIVSLEKGNSLTELRDLKLGGKLSIEGLNNVGSLSEAEAANLMGKKDLHQLCLSWISQQESIISAEQVLEELQPHSNLKCLTINYYEGLSLPSWIIILSNLISLKLEDCNKIVRLPLLGKLPSLKKLELSYMDNLKYLDDDESQDGMEVRIFPSLEELVLYKLPNIEGLLKVERGEMFPCLSSLDIWKCPKIGLPCLPSLKDLVADPCNNELLRSISTFCGLTQLALSDGEGITSFPEGMFKNLTSLLSLFVYCFSQLESLPEQNWEGLQSLRILRIWNCEGLRCLPEGIRHLTSLELLAIEGCPTLEERCKEGTGEDWDKIAHIPIIQKRSRVHERYFTVHPKKDKCSNSENVFWSGGGDNESGGGIEDCDFDSEGVGQSCVPISNSDHQGFMIAAVVPDRVLYLALLNVKGGGFQCFPKFWEDNFLSKVHGFVSMIDCNFDDIHFKYIEVASKTGQIKE</sequence>
<keyword evidence="1" id="KW-0433">Leucine-rich repeat</keyword>
<evidence type="ECO:0000313" key="11">
    <source>
        <dbReference type="EnsemblPlants" id="AES98608"/>
    </source>
</evidence>
<dbReference type="Pfam" id="PF23559">
    <property type="entry name" value="WHD_DRP"/>
    <property type="match status" value="1"/>
</dbReference>
<dbReference type="Gene3D" id="3.40.50.300">
    <property type="entry name" value="P-loop containing nucleotide triphosphate hydrolases"/>
    <property type="match status" value="1"/>
</dbReference>
<evidence type="ECO:0000256" key="2">
    <source>
        <dbReference type="ARBA" id="ARBA00022737"/>
    </source>
</evidence>
<dbReference type="Pfam" id="PF00931">
    <property type="entry name" value="NB-ARC"/>
    <property type="match status" value="1"/>
</dbReference>
<keyword evidence="5" id="KW-0067">ATP-binding</keyword>
<dbReference type="Gene3D" id="3.80.10.10">
    <property type="entry name" value="Ribonuclease Inhibitor"/>
    <property type="match status" value="2"/>
</dbReference>
<dbReference type="Gene3D" id="1.20.5.4130">
    <property type="match status" value="1"/>
</dbReference>
<dbReference type="SUPFAM" id="SSF52058">
    <property type="entry name" value="L domain-like"/>
    <property type="match status" value="1"/>
</dbReference>
<name>G7KE64_MEDTR</name>
<feature type="domain" description="NB-ARC" evidence="6">
    <location>
        <begin position="158"/>
        <end position="336"/>
    </location>
</feature>
<proteinExistence type="predicted"/>
<evidence type="ECO:0000256" key="5">
    <source>
        <dbReference type="ARBA" id="ARBA00022840"/>
    </source>
</evidence>
<dbReference type="HOGENOM" id="CLU_000837_8_8_1"/>
<accession>G7KE64</accession>
<dbReference type="InterPro" id="IPR036388">
    <property type="entry name" value="WH-like_DNA-bd_sf"/>
</dbReference>
<evidence type="ECO:0000259" key="9">
    <source>
        <dbReference type="Pfam" id="PF25019"/>
    </source>
</evidence>
<feature type="domain" description="Disease resistance protein winged helix" evidence="8">
    <location>
        <begin position="421"/>
        <end position="492"/>
    </location>
</feature>
<dbReference type="AlphaFoldDB" id="G7KE64"/>
<dbReference type="eggNOG" id="KOG4178">
    <property type="taxonomic scope" value="Eukaryota"/>
</dbReference>
<dbReference type="Pfam" id="PF18052">
    <property type="entry name" value="Rx_N"/>
    <property type="match status" value="1"/>
</dbReference>
<evidence type="ECO:0000256" key="1">
    <source>
        <dbReference type="ARBA" id="ARBA00022614"/>
    </source>
</evidence>
<gene>
    <name evidence="10" type="ordered locus">MTR_5g070490</name>
</gene>
<dbReference type="EMBL" id="CM001221">
    <property type="protein sequence ID" value="AES98608.2"/>
    <property type="molecule type" value="Genomic_DNA"/>
</dbReference>
<reference evidence="10 12" key="2">
    <citation type="journal article" date="2014" name="BMC Genomics">
        <title>An improved genome release (version Mt4.0) for the model legume Medicago truncatula.</title>
        <authorList>
            <person name="Tang H."/>
            <person name="Krishnakumar V."/>
            <person name="Bidwell S."/>
            <person name="Rosen B."/>
            <person name="Chan A."/>
            <person name="Zhou S."/>
            <person name="Gentzbittel L."/>
            <person name="Childs K.L."/>
            <person name="Yandell M."/>
            <person name="Gundlach H."/>
            <person name="Mayer K.F."/>
            <person name="Schwartz D.C."/>
            <person name="Town C.D."/>
        </authorList>
    </citation>
    <scope>GENOME REANNOTATION</scope>
    <source>
        <strain evidence="11 12">cv. Jemalong A17</strain>
    </source>
</reference>
<keyword evidence="3" id="KW-0547">Nucleotide-binding</keyword>
<dbReference type="GO" id="GO:0051707">
    <property type="term" value="P:response to other organism"/>
    <property type="evidence" value="ECO:0007669"/>
    <property type="project" value="UniProtKB-ARBA"/>
</dbReference>
<dbReference type="InterPro" id="IPR042197">
    <property type="entry name" value="Apaf_helical"/>
</dbReference>
<dbReference type="InterPro" id="IPR032675">
    <property type="entry name" value="LRR_dom_sf"/>
</dbReference>
<evidence type="ECO:0000259" key="8">
    <source>
        <dbReference type="Pfam" id="PF23559"/>
    </source>
</evidence>
<dbReference type="CDD" id="cd14798">
    <property type="entry name" value="RX-CC_like"/>
    <property type="match status" value="1"/>
</dbReference>
<dbReference type="EnsemblPlants" id="AES98608">
    <property type="protein sequence ID" value="AES98608"/>
    <property type="gene ID" value="MTR_5g070490"/>
</dbReference>
<dbReference type="Gene3D" id="1.10.10.10">
    <property type="entry name" value="Winged helix-like DNA-binding domain superfamily/Winged helix DNA-binding domain"/>
    <property type="match status" value="1"/>
</dbReference>
<evidence type="ECO:0000313" key="10">
    <source>
        <dbReference type="EMBL" id="AES98608.2"/>
    </source>
</evidence>
<dbReference type="InterPro" id="IPR027417">
    <property type="entry name" value="P-loop_NTPase"/>
</dbReference>
<evidence type="ECO:0000256" key="4">
    <source>
        <dbReference type="ARBA" id="ARBA00022821"/>
    </source>
</evidence>